<feature type="chain" id="PRO_5015445988" evidence="1">
    <location>
        <begin position="30"/>
        <end position="84"/>
    </location>
</feature>
<evidence type="ECO:0000256" key="1">
    <source>
        <dbReference type="SAM" id="SignalP"/>
    </source>
</evidence>
<gene>
    <name evidence="2" type="ORF">C7C56_009900</name>
</gene>
<evidence type="ECO:0000313" key="3">
    <source>
        <dbReference type="Proteomes" id="UP000241421"/>
    </source>
</evidence>
<keyword evidence="3" id="KW-1185">Reference proteome</keyword>
<feature type="signal peptide" evidence="1">
    <location>
        <begin position="1"/>
        <end position="29"/>
    </location>
</feature>
<dbReference type="Proteomes" id="UP000241421">
    <property type="component" value="Unassembled WGS sequence"/>
</dbReference>
<dbReference type="AlphaFoldDB" id="A0A2U2HMT3"/>
<sequence>MNALKHMEAIFLAAVVVIGLSAIASDAVAAAPAAKGAVSAFNAASAASNPSNASSNMVSVAGEAKIAVVRITAKRPAAIKIASR</sequence>
<accession>A0A2U2HMT3</accession>
<proteinExistence type="predicted"/>
<comment type="caution">
    <text evidence="2">The sequence shown here is derived from an EMBL/GenBank/DDBJ whole genome shotgun (WGS) entry which is preliminary data.</text>
</comment>
<organism evidence="2 3">
    <name type="scientific">Massilia glaciei</name>
    <dbReference type="NCBI Taxonomy" id="1524097"/>
    <lineage>
        <taxon>Bacteria</taxon>
        <taxon>Pseudomonadati</taxon>
        <taxon>Pseudomonadota</taxon>
        <taxon>Betaproteobacteria</taxon>
        <taxon>Burkholderiales</taxon>
        <taxon>Oxalobacteraceae</taxon>
        <taxon>Telluria group</taxon>
        <taxon>Massilia</taxon>
    </lineage>
</organism>
<protein>
    <submittedName>
        <fullName evidence="2">Uncharacterized protein</fullName>
    </submittedName>
</protein>
<reference evidence="2 3" key="1">
    <citation type="submission" date="2018-04" db="EMBL/GenBank/DDBJ databases">
        <title>Massilia violaceinigra sp. nov., a novel purple-pigmented bacterium isolated from Tianshan glacier, Xinjiang, China.</title>
        <authorList>
            <person name="Wang H."/>
        </authorList>
    </citation>
    <scope>NUCLEOTIDE SEQUENCE [LARGE SCALE GENOMIC DNA]</scope>
    <source>
        <strain evidence="2 3">B448-2</strain>
    </source>
</reference>
<evidence type="ECO:0000313" key="2">
    <source>
        <dbReference type="EMBL" id="PWF48779.1"/>
    </source>
</evidence>
<name>A0A2U2HMT3_9BURK</name>
<dbReference type="RefSeq" id="WP_106757267.1">
    <property type="nucleotide sequence ID" value="NZ_PXWF02000139.1"/>
</dbReference>
<keyword evidence="1" id="KW-0732">Signal</keyword>
<dbReference type="EMBL" id="PXWF02000139">
    <property type="protein sequence ID" value="PWF48779.1"/>
    <property type="molecule type" value="Genomic_DNA"/>
</dbReference>